<dbReference type="OrthoDB" id="2330070at2"/>
<feature type="compositionally biased region" description="Polar residues" evidence="5">
    <location>
        <begin position="437"/>
        <end position="467"/>
    </location>
</feature>
<feature type="signal peptide" evidence="7">
    <location>
        <begin position="1"/>
        <end position="26"/>
    </location>
</feature>
<evidence type="ECO:0000256" key="7">
    <source>
        <dbReference type="SAM" id="SignalP"/>
    </source>
</evidence>
<dbReference type="NCBIfam" id="TIGR04320">
    <property type="entry name" value="Surf_Exclu_PgrA"/>
    <property type="match status" value="1"/>
</dbReference>
<keyword evidence="6" id="KW-0812">Transmembrane</keyword>
<gene>
    <name evidence="9" type="ORF">D3P96_03830</name>
</gene>
<feature type="region of interest" description="Disordered" evidence="5">
    <location>
        <begin position="77"/>
        <end position="132"/>
    </location>
</feature>
<evidence type="ECO:0000256" key="6">
    <source>
        <dbReference type="SAM" id="Phobius"/>
    </source>
</evidence>
<feature type="domain" description="Gram-positive cocci surface proteins LPxTG" evidence="8">
    <location>
        <begin position="545"/>
        <end position="576"/>
    </location>
</feature>
<keyword evidence="3 7" id="KW-0732">Signal</keyword>
<feature type="compositionally biased region" description="Polar residues" evidence="5">
    <location>
        <begin position="26"/>
        <end position="46"/>
    </location>
</feature>
<organism evidence="9 10">
    <name type="scientific">Weissella viridescens</name>
    <name type="common">Lactobacillus viridescens</name>
    <dbReference type="NCBI Taxonomy" id="1629"/>
    <lineage>
        <taxon>Bacteria</taxon>
        <taxon>Bacillati</taxon>
        <taxon>Bacillota</taxon>
        <taxon>Bacilli</taxon>
        <taxon>Lactobacillales</taxon>
        <taxon>Lactobacillaceae</taxon>
        <taxon>Weissella</taxon>
    </lineage>
</organism>
<dbReference type="InterPro" id="IPR019931">
    <property type="entry name" value="LPXTG_anchor"/>
</dbReference>
<comment type="caution">
    <text evidence="9">The sequence shown here is derived from an EMBL/GenBank/DDBJ whole genome shotgun (WGS) entry which is preliminary data.</text>
</comment>
<evidence type="ECO:0000256" key="4">
    <source>
        <dbReference type="ARBA" id="ARBA00023088"/>
    </source>
</evidence>
<dbReference type="InterPro" id="IPR027607">
    <property type="entry name" value="Surf_Exclu_SEC10/PgrA"/>
</dbReference>
<feature type="chain" id="PRO_5018170356" evidence="7">
    <location>
        <begin position="27"/>
        <end position="576"/>
    </location>
</feature>
<keyword evidence="6" id="KW-1133">Transmembrane helix</keyword>
<feature type="region of interest" description="Disordered" evidence="5">
    <location>
        <begin position="400"/>
        <end position="477"/>
    </location>
</feature>
<feature type="region of interest" description="Disordered" evidence="5">
    <location>
        <begin position="25"/>
        <end position="49"/>
    </location>
</feature>
<dbReference type="NCBIfam" id="TIGR01167">
    <property type="entry name" value="LPXTG_anchor"/>
    <property type="match status" value="1"/>
</dbReference>
<dbReference type="AlphaFoldDB" id="A0A3P2REW5"/>
<protein>
    <submittedName>
        <fullName evidence="9">SEC10/PgrA surface exclusion domain-containing protein</fullName>
    </submittedName>
</protein>
<evidence type="ECO:0000313" key="9">
    <source>
        <dbReference type="EMBL" id="RRG18176.1"/>
    </source>
</evidence>
<dbReference type="EMBL" id="RHGY01000003">
    <property type="protein sequence ID" value="RRG18176.1"/>
    <property type="molecule type" value="Genomic_DNA"/>
</dbReference>
<dbReference type="Proteomes" id="UP000275836">
    <property type="component" value="Unassembled WGS sequence"/>
</dbReference>
<feature type="transmembrane region" description="Helical" evidence="6">
    <location>
        <begin position="555"/>
        <end position="572"/>
    </location>
</feature>
<sequence>MKNKIKLTVALTATATLAGVQVNAHADTQTQNDPETNLVGSQTTNENNNINSASQIVSSQAAVASIAQQAQDQAQSAVNASTTDSQPVTSATSTSATTSSATNPSSTSVTSTPATSTSMTDATSQTSTSNDNTSVAVVELAVSSDTSVEHVDESAPVAPADADGVITTPIANEQQLPHQLTEPKNLANGTESRNGDYYGWYDVDPAQDTSAKLVVTNGRLADNQQKELADYSLELINNLRQQHNLAPLVMSDKIWQQVKQTELAYRDTHPETVDNHTSFVDLGQNGVSYNPTNLFIPLSSQNLGFGSATTMLEAKIDILNAFTAMAYKDGDSNNGHLADMLVPFKADQVGMVVPYVDYVGDRGGQFTWDYLTDFIIFDKRDLNTFNPVSDQTVDQELGLTTAPATPQNPTSASQTETPAQSSSETSATSQTEMSQAETTKSVIQSQTGQTQVATPQTRETPSTTATAKTLGAKQSAVTPDVKLQQAKQATAHANANLVLAQAQQAANQAQTLAQAKSGLTVQTAPKPDKALIVTTHKQPTNEKKLPNTGSSDNPVLAWTGISMLIGLLGLGFNRKH</sequence>
<feature type="compositionally biased region" description="Low complexity" evidence="5">
    <location>
        <begin position="410"/>
        <end position="436"/>
    </location>
</feature>
<evidence type="ECO:0000259" key="8">
    <source>
        <dbReference type="PROSITE" id="PS50847"/>
    </source>
</evidence>
<reference evidence="9 10" key="1">
    <citation type="submission" date="2018-10" db="EMBL/GenBank/DDBJ databases">
        <title>Draft genome sequence of Weissella viridescens UCO-SMC3.</title>
        <authorList>
            <person name="Garcia-Cancino A."/>
            <person name="Espinoza-Monje M."/>
            <person name="Albarracin L."/>
            <person name="Garcia-Castillo V."/>
            <person name="Campos-Martin J."/>
            <person name="Nakano Y."/>
            <person name="Guitierrez-Zamorano C."/>
            <person name="Ikeda-Ohtsubo W."/>
            <person name="Morita H."/>
            <person name="Kitazawa H."/>
            <person name="Villena J."/>
        </authorList>
    </citation>
    <scope>NUCLEOTIDE SEQUENCE [LARGE SCALE GENOMIC DNA]</scope>
    <source>
        <strain evidence="9 10">UCO-SMC3</strain>
    </source>
</reference>
<dbReference type="RefSeq" id="WP_124943172.1">
    <property type="nucleotide sequence ID" value="NZ_RHGY01000003.1"/>
</dbReference>
<evidence type="ECO:0000256" key="2">
    <source>
        <dbReference type="ARBA" id="ARBA00022525"/>
    </source>
</evidence>
<proteinExistence type="predicted"/>
<keyword evidence="2" id="KW-0964">Secreted</keyword>
<accession>A0A3P2REW5</accession>
<dbReference type="Pfam" id="PF00746">
    <property type="entry name" value="Gram_pos_anchor"/>
    <property type="match status" value="1"/>
</dbReference>
<name>A0A3P2REW5_WEIVI</name>
<evidence type="ECO:0000313" key="10">
    <source>
        <dbReference type="Proteomes" id="UP000275836"/>
    </source>
</evidence>
<keyword evidence="4" id="KW-0572">Peptidoglycan-anchor</keyword>
<evidence type="ECO:0000256" key="1">
    <source>
        <dbReference type="ARBA" id="ARBA00022512"/>
    </source>
</evidence>
<keyword evidence="1" id="KW-0134">Cell wall</keyword>
<keyword evidence="6" id="KW-0472">Membrane</keyword>
<dbReference type="PROSITE" id="PS50847">
    <property type="entry name" value="GRAM_POS_ANCHORING"/>
    <property type="match status" value="1"/>
</dbReference>
<evidence type="ECO:0000256" key="3">
    <source>
        <dbReference type="ARBA" id="ARBA00022729"/>
    </source>
</evidence>
<evidence type="ECO:0000256" key="5">
    <source>
        <dbReference type="SAM" id="MobiDB-lite"/>
    </source>
</evidence>